<name>A0ABV0RXR8_9TELE</name>
<keyword evidence="2" id="KW-1185">Reference proteome</keyword>
<gene>
    <name evidence="1" type="ORF">XENOCAPTIV_009384</name>
</gene>
<sequence>LSTQNLDVLAQPLACLGFDRGMAHSEESRLANLLRRVSREDDRDRRLATLKQLREFISHGESKVVSREAAACVGLLCTVLSYEAERIFKWLFLKFNSSSRDEVKLLYLVAAQRALEAAGERKAFSHIMQDLNHVTSGDVLDEDIPPPSVSLPKLAALLRVFSTVVRSIGERFSPVRGPPITEVYVTDVRILHSRRSCFMAETSRYYEVDILIVRLFVPLEEE</sequence>
<proteinExistence type="predicted"/>
<evidence type="ECO:0000313" key="2">
    <source>
        <dbReference type="Proteomes" id="UP001434883"/>
    </source>
</evidence>
<evidence type="ECO:0000313" key="1">
    <source>
        <dbReference type="EMBL" id="MEQ2213075.1"/>
    </source>
</evidence>
<protein>
    <submittedName>
        <fullName evidence="1">Uncharacterized protein</fullName>
    </submittedName>
</protein>
<dbReference type="EMBL" id="JAHRIN010060939">
    <property type="protein sequence ID" value="MEQ2213075.1"/>
    <property type="molecule type" value="Genomic_DNA"/>
</dbReference>
<reference evidence="1 2" key="1">
    <citation type="submission" date="2021-06" db="EMBL/GenBank/DDBJ databases">
        <authorList>
            <person name="Palmer J.M."/>
        </authorList>
    </citation>
    <scope>NUCLEOTIDE SEQUENCE [LARGE SCALE GENOMIC DNA]</scope>
    <source>
        <strain evidence="1 2">XC_2019</strain>
        <tissue evidence="1">Muscle</tissue>
    </source>
</reference>
<organism evidence="1 2">
    <name type="scientific">Xenoophorus captivus</name>
    <dbReference type="NCBI Taxonomy" id="1517983"/>
    <lineage>
        <taxon>Eukaryota</taxon>
        <taxon>Metazoa</taxon>
        <taxon>Chordata</taxon>
        <taxon>Craniata</taxon>
        <taxon>Vertebrata</taxon>
        <taxon>Euteleostomi</taxon>
        <taxon>Actinopterygii</taxon>
        <taxon>Neopterygii</taxon>
        <taxon>Teleostei</taxon>
        <taxon>Neoteleostei</taxon>
        <taxon>Acanthomorphata</taxon>
        <taxon>Ovalentaria</taxon>
        <taxon>Atherinomorphae</taxon>
        <taxon>Cyprinodontiformes</taxon>
        <taxon>Goodeidae</taxon>
        <taxon>Xenoophorus</taxon>
    </lineage>
</organism>
<feature type="non-terminal residue" evidence="1">
    <location>
        <position position="1"/>
    </location>
</feature>
<accession>A0ABV0RXR8</accession>
<comment type="caution">
    <text evidence="1">The sequence shown here is derived from an EMBL/GenBank/DDBJ whole genome shotgun (WGS) entry which is preliminary data.</text>
</comment>
<dbReference type="Proteomes" id="UP001434883">
    <property type="component" value="Unassembled WGS sequence"/>
</dbReference>